<keyword evidence="3" id="KW-0418">Kinase</keyword>
<dbReference type="EMBL" id="GBHO01041744">
    <property type="protein sequence ID" value="JAG01860.1"/>
    <property type="molecule type" value="Transcribed_RNA"/>
</dbReference>
<evidence type="ECO:0000313" key="3">
    <source>
        <dbReference type="EMBL" id="JAG01858.1"/>
    </source>
</evidence>
<reference evidence="3" key="1">
    <citation type="journal article" date="2014" name="PLoS ONE">
        <title>Transcriptome-Based Identification of ABC Transporters in the Western Tarnished Plant Bug Lygus hesperus.</title>
        <authorList>
            <person name="Hull J.J."/>
            <person name="Chaney K."/>
            <person name="Geib S.M."/>
            <person name="Fabrick J.A."/>
            <person name="Brent C.S."/>
            <person name="Walsh D."/>
            <person name="Lavine L.C."/>
        </authorList>
    </citation>
    <scope>NUCLEOTIDE SEQUENCE</scope>
</reference>
<dbReference type="EMBL" id="GDHC01017934">
    <property type="protein sequence ID" value="JAQ00695.1"/>
    <property type="molecule type" value="Transcribed_RNA"/>
</dbReference>
<feature type="compositionally biased region" description="Acidic residues" evidence="1">
    <location>
        <begin position="267"/>
        <end position="285"/>
    </location>
</feature>
<evidence type="ECO:0000313" key="2">
    <source>
        <dbReference type="EMBL" id="JAG01855.1"/>
    </source>
</evidence>
<organism evidence="3">
    <name type="scientific">Lygus hesperus</name>
    <name type="common">Western plant bug</name>
    <dbReference type="NCBI Taxonomy" id="30085"/>
    <lineage>
        <taxon>Eukaryota</taxon>
        <taxon>Metazoa</taxon>
        <taxon>Ecdysozoa</taxon>
        <taxon>Arthropoda</taxon>
        <taxon>Hexapoda</taxon>
        <taxon>Insecta</taxon>
        <taxon>Pterygota</taxon>
        <taxon>Neoptera</taxon>
        <taxon>Paraneoptera</taxon>
        <taxon>Hemiptera</taxon>
        <taxon>Heteroptera</taxon>
        <taxon>Panheteroptera</taxon>
        <taxon>Cimicomorpha</taxon>
        <taxon>Miridae</taxon>
        <taxon>Mirini</taxon>
        <taxon>Lygus</taxon>
    </lineage>
</organism>
<reference evidence="6" key="3">
    <citation type="journal article" date="2016" name="Gigascience">
        <title>De novo construction of an expanded transcriptome assembly for the western tarnished plant bug, Lygus hesperus.</title>
        <authorList>
            <person name="Tassone E.E."/>
            <person name="Geib S.M."/>
            <person name="Hall B."/>
            <person name="Fabrick J.A."/>
            <person name="Brent C.S."/>
            <person name="Hull J.J."/>
        </authorList>
    </citation>
    <scope>NUCLEOTIDE SEQUENCE</scope>
</reference>
<feature type="region of interest" description="Disordered" evidence="1">
    <location>
        <begin position="266"/>
        <end position="285"/>
    </location>
</feature>
<proteinExistence type="predicted"/>
<dbReference type="EMBL" id="GBHO01041749">
    <property type="protein sequence ID" value="JAG01855.1"/>
    <property type="molecule type" value="Transcribed_RNA"/>
</dbReference>
<evidence type="ECO:0000313" key="4">
    <source>
        <dbReference type="EMBL" id="JAG01860.1"/>
    </source>
</evidence>
<dbReference type="EMBL" id="GBHO01041746">
    <property type="protein sequence ID" value="JAG01858.1"/>
    <property type="molecule type" value="Transcribed_RNA"/>
</dbReference>
<protein>
    <submittedName>
        <fullName evidence="3">Acetate kinase 2</fullName>
    </submittedName>
</protein>
<evidence type="ECO:0000256" key="1">
    <source>
        <dbReference type="SAM" id="MobiDB-lite"/>
    </source>
</evidence>
<evidence type="ECO:0000313" key="5">
    <source>
        <dbReference type="EMBL" id="JAG01861.1"/>
    </source>
</evidence>
<dbReference type="AlphaFoldDB" id="A0A0A9W5T3"/>
<accession>A0A0A9W5T3</accession>
<reference evidence="3" key="2">
    <citation type="submission" date="2014-07" db="EMBL/GenBank/DDBJ databases">
        <authorList>
            <person name="Hull J."/>
        </authorList>
    </citation>
    <scope>NUCLEOTIDE SEQUENCE</scope>
</reference>
<dbReference type="GO" id="GO:0016301">
    <property type="term" value="F:kinase activity"/>
    <property type="evidence" value="ECO:0007669"/>
    <property type="project" value="UniProtKB-KW"/>
</dbReference>
<name>A0A0A9W5T3_LYGHE</name>
<dbReference type="EMBL" id="GBHO01041743">
    <property type="protein sequence ID" value="JAG01861.1"/>
    <property type="molecule type" value="Transcribed_RNA"/>
</dbReference>
<gene>
    <name evidence="3" type="primary">ackA2_0</name>
    <name evidence="5" type="synonym">ackA2_1</name>
    <name evidence="4" type="synonym">ackA2_2</name>
    <name evidence="2" type="synonym">ackA2_3</name>
    <name evidence="3" type="ORF">CM83_14562</name>
    <name evidence="5" type="ORF">CM83_14567</name>
    <name evidence="4" type="ORF">CM83_14572</name>
    <name evidence="2" type="ORF">CM83_14577</name>
    <name evidence="6" type="ORF">g.25846</name>
</gene>
<sequence>MYMDAAVAPAPATIFTHLPQHHIPQCGSHHPQLPCTNLLAVARRLQQLCEAAMGSQESVSQYRIPPTPAGLQRVWQAVTASISSQPNATLVSTLRTALSTEDDVLWDEHGRDNLHRWYYNTYSGYQGYEASDCEYEAPQHRHSSSPWDTSYHTSQDTEFTDTVVEIESLSDVSPYHGPLHSPPITVKSLDRTALAAEVADTATAASAKPAAAAAAAYDTYVQTMDQELTQYPALCKDLFMGSGDNDPCSTAAMELLVQQLERISAADDSESMTSDDDAFCEEDGC</sequence>
<evidence type="ECO:0000313" key="6">
    <source>
        <dbReference type="EMBL" id="JAQ00695.1"/>
    </source>
</evidence>
<keyword evidence="3" id="KW-0808">Transferase</keyword>